<gene>
    <name evidence="1" type="ORF">BH006_17235</name>
</gene>
<comment type="caution">
    <text evidence="1">The sequence shown here is derived from an EMBL/GenBank/DDBJ whole genome shotgun (WGS) entry which is preliminary data.</text>
</comment>
<dbReference type="AlphaFoldDB" id="A0A3F3IFB8"/>
<organism evidence="1">
    <name type="scientific">Salmonella enterica</name>
    <name type="common">Salmonella choleraesuis</name>
    <dbReference type="NCBI Taxonomy" id="28901"/>
    <lineage>
        <taxon>Bacteria</taxon>
        <taxon>Pseudomonadati</taxon>
        <taxon>Pseudomonadota</taxon>
        <taxon>Gammaproteobacteria</taxon>
        <taxon>Enterobacterales</taxon>
        <taxon>Enterobacteriaceae</taxon>
        <taxon>Salmonella</taxon>
    </lineage>
</organism>
<sequence length="145" mass="15972">MTDIAITWCNGEGALVIDGMDLLTDDSITTAVIISLFTDRRAEPSDDLPDNSGDPRGWWGDAFSDTPTGSRLWLLSREKTLADIPARAVQYAQEALMWLKEDGLVTRIRVAASCQNRDELHLVVTLTLPDGSTQPFTFKAKFDGV</sequence>
<accession>A0A3F3IFB8</accession>
<dbReference type="RefSeq" id="WP_069721171.1">
    <property type="nucleotide sequence ID" value="NZ_MJEL01000009.1"/>
</dbReference>
<dbReference type="InterPro" id="IPR010877">
    <property type="entry name" value="Phage_Mu_Gp46"/>
</dbReference>
<dbReference type="EMBL" id="MJEL01000009">
    <property type="protein sequence ID" value="OEH98405.1"/>
    <property type="molecule type" value="Genomic_DNA"/>
</dbReference>
<proteinExistence type="predicted"/>
<evidence type="ECO:0000313" key="1">
    <source>
        <dbReference type="EMBL" id="OEH98405.1"/>
    </source>
</evidence>
<reference evidence="1" key="1">
    <citation type="submission" date="2016-09" db="EMBL/GenBank/DDBJ databases">
        <title>Whole Genome Sequencing of Salmonella enterica subsp. enterica serovar Nottingham.</title>
        <authorList>
            <person name="Zheng J."/>
            <person name="Wang H."/>
        </authorList>
    </citation>
    <scope>NUCLEOTIDE SEQUENCE [LARGE SCALE GENOMIC DNA]</scope>
    <source>
        <strain evidence="1">CFSAN055411</strain>
    </source>
</reference>
<protein>
    <recommendedName>
        <fullName evidence="2">Phage protein GP46</fullName>
    </recommendedName>
</protein>
<evidence type="ECO:0008006" key="2">
    <source>
        <dbReference type="Google" id="ProtNLM"/>
    </source>
</evidence>
<name>A0A3F3IFB8_SALER</name>
<dbReference type="Pfam" id="PF07409">
    <property type="entry name" value="GP46"/>
    <property type="match status" value="1"/>
</dbReference>
<dbReference type="Proteomes" id="UP000852880">
    <property type="component" value="Unassembled WGS sequence"/>
</dbReference>